<comment type="caution">
    <text evidence="2">The sequence shown here is derived from an EMBL/GenBank/DDBJ whole genome shotgun (WGS) entry which is preliminary data.</text>
</comment>
<feature type="region of interest" description="Disordered" evidence="1">
    <location>
        <begin position="1"/>
        <end position="30"/>
    </location>
</feature>
<protein>
    <submittedName>
        <fullName evidence="2">Uncharacterized protein</fullName>
    </submittedName>
</protein>
<sequence>MSENPSESEPTRPDESDREATPLGATPDDDYLRDIHRVIDLLRATELEVSSLRLELESRATQTEHAQLAEEHEEINRLDEHLASARVRWKDVYTFLRDAFAPLHRDRGAEDDN</sequence>
<proteinExistence type="predicted"/>
<gene>
    <name evidence="2" type="ORF">HMPREF9719_01333</name>
</gene>
<dbReference type="AlphaFoldDB" id="K0Z311"/>
<name>K0Z311_9CORY</name>
<dbReference type="Proteomes" id="UP000006078">
    <property type="component" value="Unassembled WGS sequence"/>
</dbReference>
<dbReference type="HOGENOM" id="CLU_2132436_0_0_11"/>
<reference evidence="2 3" key="1">
    <citation type="submission" date="2012-08" db="EMBL/GenBank/DDBJ databases">
        <title>The Genome Sequence of Turicella otitidis ATCC 51513.</title>
        <authorList>
            <consortium name="The Broad Institute Genome Sequencing Platform"/>
            <person name="Earl A."/>
            <person name="Ward D."/>
            <person name="Feldgarden M."/>
            <person name="Gevers D."/>
            <person name="Huys G."/>
            <person name="Walker B."/>
            <person name="Young S.K."/>
            <person name="Zeng Q."/>
            <person name="Gargeya S."/>
            <person name="Fitzgerald M."/>
            <person name="Haas B."/>
            <person name="Abouelleil A."/>
            <person name="Alvarado L."/>
            <person name="Arachchi H.M."/>
            <person name="Berlin A.M."/>
            <person name="Chapman S.B."/>
            <person name="Goldberg J."/>
            <person name="Griggs A."/>
            <person name="Gujja S."/>
            <person name="Hansen M."/>
            <person name="Howarth C."/>
            <person name="Imamovic A."/>
            <person name="Larimer J."/>
            <person name="McCowen C."/>
            <person name="Montmayeur A."/>
            <person name="Murphy C."/>
            <person name="Neiman D."/>
            <person name="Pearson M."/>
            <person name="Priest M."/>
            <person name="Roberts A."/>
            <person name="Saif S."/>
            <person name="Shea T."/>
            <person name="Sisk P."/>
            <person name="Sykes S."/>
            <person name="Wortman J."/>
            <person name="Nusbaum C."/>
            <person name="Birren B."/>
        </authorList>
    </citation>
    <scope>NUCLEOTIDE SEQUENCE [LARGE SCALE GENOMIC DNA]</scope>
    <source>
        <strain evidence="2 3">ATCC 51513</strain>
    </source>
</reference>
<keyword evidence="3" id="KW-1185">Reference proteome</keyword>
<dbReference type="EMBL" id="AHAE01000065">
    <property type="protein sequence ID" value="EJZ81725.1"/>
    <property type="molecule type" value="Genomic_DNA"/>
</dbReference>
<feature type="compositionally biased region" description="Basic and acidic residues" evidence="1">
    <location>
        <begin position="9"/>
        <end position="20"/>
    </location>
</feature>
<evidence type="ECO:0000313" key="3">
    <source>
        <dbReference type="Proteomes" id="UP000006078"/>
    </source>
</evidence>
<organism evidence="2 3">
    <name type="scientific">Corynebacterium otitidis ATCC 51513</name>
    <dbReference type="NCBI Taxonomy" id="883169"/>
    <lineage>
        <taxon>Bacteria</taxon>
        <taxon>Bacillati</taxon>
        <taxon>Actinomycetota</taxon>
        <taxon>Actinomycetes</taxon>
        <taxon>Mycobacteriales</taxon>
        <taxon>Corynebacteriaceae</taxon>
        <taxon>Corynebacterium</taxon>
    </lineage>
</organism>
<accession>K0Z311</accession>
<evidence type="ECO:0000256" key="1">
    <source>
        <dbReference type="SAM" id="MobiDB-lite"/>
    </source>
</evidence>
<evidence type="ECO:0000313" key="2">
    <source>
        <dbReference type="EMBL" id="EJZ81725.1"/>
    </source>
</evidence>
<dbReference type="RefSeq" id="WP_004601223.1">
    <property type="nucleotide sequence ID" value="NZ_HF541867.1"/>
</dbReference>